<dbReference type="SUPFAM" id="SSF46894">
    <property type="entry name" value="C-terminal effector domain of the bipartite response regulators"/>
    <property type="match status" value="1"/>
</dbReference>
<feature type="DNA-binding region" description="OmpR/PhoB-type" evidence="3">
    <location>
        <begin position="10"/>
        <end position="114"/>
    </location>
</feature>
<dbReference type="EMBL" id="JABSOD010000001">
    <property type="protein sequence ID" value="NRQ41010.1"/>
    <property type="molecule type" value="Genomic_DNA"/>
</dbReference>
<dbReference type="InterPro" id="IPR011042">
    <property type="entry name" value="6-blade_b-propeller_TolB-like"/>
</dbReference>
<reference evidence="6 7" key="1">
    <citation type="submission" date="2020-06" db="EMBL/GenBank/DDBJ databases">
        <title>Rheinheimera sp. nov., a marine bacterium isolated from coastal.</title>
        <authorList>
            <person name="Yu Q."/>
            <person name="Qi Y."/>
            <person name="Pu J."/>
        </authorList>
    </citation>
    <scope>NUCLEOTIDE SEQUENCE [LARGE SCALE GENOMIC DNA]</scope>
    <source>
        <strain evidence="6 7">YQF-2</strain>
    </source>
</reference>
<feature type="domain" description="OmpR/PhoB-type" evidence="5">
    <location>
        <begin position="10"/>
        <end position="114"/>
    </location>
</feature>
<dbReference type="SMART" id="SM00862">
    <property type="entry name" value="Trans_reg_C"/>
    <property type="match status" value="1"/>
</dbReference>
<dbReference type="InterPro" id="IPR001867">
    <property type="entry name" value="OmpR/PhoB-type_DNA-bd"/>
</dbReference>
<evidence type="ECO:0000256" key="3">
    <source>
        <dbReference type="PROSITE-ProRule" id="PRU01091"/>
    </source>
</evidence>
<dbReference type="GO" id="GO:0000160">
    <property type="term" value="P:phosphorelay signal transduction system"/>
    <property type="evidence" value="ECO:0007669"/>
    <property type="project" value="InterPro"/>
</dbReference>
<keyword evidence="7" id="KW-1185">Reference proteome</keyword>
<evidence type="ECO:0000256" key="4">
    <source>
        <dbReference type="SAM" id="Phobius"/>
    </source>
</evidence>
<dbReference type="Proteomes" id="UP000523161">
    <property type="component" value="Unassembled WGS sequence"/>
</dbReference>
<protein>
    <submittedName>
        <fullName evidence="6">Winged helix-turn-helix domain-containing protein</fullName>
    </submittedName>
</protein>
<dbReference type="GO" id="GO:0006355">
    <property type="term" value="P:regulation of DNA-templated transcription"/>
    <property type="evidence" value="ECO:0007669"/>
    <property type="project" value="InterPro"/>
</dbReference>
<dbReference type="Pfam" id="PF07676">
    <property type="entry name" value="PD40"/>
    <property type="match status" value="1"/>
</dbReference>
<dbReference type="InterPro" id="IPR036388">
    <property type="entry name" value="WH-like_DNA-bd_sf"/>
</dbReference>
<dbReference type="SUPFAM" id="SSF82171">
    <property type="entry name" value="DPP6 N-terminal domain-like"/>
    <property type="match status" value="1"/>
</dbReference>
<sequence length="724" mass="81445">MSDVMAIKPDSPLQVGEWQYLPEQDKLVQFGPDGKVIATADLDNLSQKVANYFIVHAGKLVTKDELLLDVWGIRDVSDGRVTRVIRVLRVALGDDTREPRYIETIPKRGYRFIAPVSAISPPVQPNNIAQPLIPATTDIKKTNRQSIVFGASVMALLVMLLSWLFWPADEVVSEDNTSSIPMWRYKPVTAMDGLEFYHNVSPDERYLVFSHASPEAENVTVLQLQDLHEHKRVQLTDPSYSSFGAVFSPAENKIAYHRMYSGGGCHIRLLEFSPQDLSVVSDTLLVECGKRTVSGRITWSPDGRYLVYPSMDDGQKQMVLQLLALDSRVPEQLTVPPSSSFGDFSARFSRRGDKLVFLRDAAGSAQIWLMNLSNRSTQLLTQVQDTYPGNVDWNLDDTAIIYPSGPTSIGRIDINTSSSGLLAYTDNYANEIQVTKSGKIVASVGSFSKMNIKKVANRIHNSSDYNQPVFSSNRNESFIEASPVAGGPSAVVSRRSGLPQVWLFYEDGRQEQVTFFQKNERFRNLSFSPDGTNLLVQLTNEIWLIRKEAEPLQVAGGQGTVVGVPSWSANGEQIFYAESNQGRWQVVAIPLNNLASSTVFSTEKELYLECREAEYVLWRDSNTKKFFVRHADDSVEELDIKLPDEQIMLKLELRKQGIYYSSLTSEMEYQLKYYDFVKRQSDVAVPTMQLGRFSISADERYAFILEYEFGDIDIQELEPGIDAL</sequence>
<organism evidence="6 7">
    <name type="scientific">Rheinheimera lutimaris</name>
    <dbReference type="NCBI Taxonomy" id="2740584"/>
    <lineage>
        <taxon>Bacteria</taxon>
        <taxon>Pseudomonadati</taxon>
        <taxon>Pseudomonadota</taxon>
        <taxon>Gammaproteobacteria</taxon>
        <taxon>Chromatiales</taxon>
        <taxon>Chromatiaceae</taxon>
        <taxon>Rheinheimera</taxon>
    </lineage>
</organism>
<dbReference type="AlphaFoldDB" id="A0A7Y5EG52"/>
<evidence type="ECO:0000256" key="1">
    <source>
        <dbReference type="ARBA" id="ARBA00009820"/>
    </source>
</evidence>
<keyword evidence="2 3" id="KW-0238">DNA-binding</keyword>
<keyword evidence="4" id="KW-0472">Membrane</keyword>
<dbReference type="PANTHER" id="PTHR36842:SF1">
    <property type="entry name" value="PROTEIN TOLB"/>
    <property type="match status" value="1"/>
</dbReference>
<dbReference type="GO" id="GO:0003677">
    <property type="term" value="F:DNA binding"/>
    <property type="evidence" value="ECO:0007669"/>
    <property type="project" value="UniProtKB-UniRule"/>
</dbReference>
<dbReference type="InterPro" id="IPR011659">
    <property type="entry name" value="WD40"/>
</dbReference>
<dbReference type="PANTHER" id="PTHR36842">
    <property type="entry name" value="PROTEIN TOLB HOMOLOG"/>
    <property type="match status" value="1"/>
</dbReference>
<dbReference type="PROSITE" id="PS51755">
    <property type="entry name" value="OMPR_PHOB"/>
    <property type="match status" value="1"/>
</dbReference>
<name>A0A7Y5EG52_9GAMM</name>
<dbReference type="InterPro" id="IPR016032">
    <property type="entry name" value="Sig_transdc_resp-reg_C-effctor"/>
</dbReference>
<dbReference type="Gene3D" id="2.120.10.30">
    <property type="entry name" value="TolB, C-terminal domain"/>
    <property type="match status" value="3"/>
</dbReference>
<dbReference type="CDD" id="cd00383">
    <property type="entry name" value="trans_reg_C"/>
    <property type="match status" value="1"/>
</dbReference>
<dbReference type="Gene3D" id="1.10.10.10">
    <property type="entry name" value="Winged helix-like DNA-binding domain superfamily/Winged helix DNA-binding domain"/>
    <property type="match status" value="1"/>
</dbReference>
<evidence type="ECO:0000259" key="5">
    <source>
        <dbReference type="PROSITE" id="PS51755"/>
    </source>
</evidence>
<proteinExistence type="inferred from homology"/>
<gene>
    <name evidence="6" type="ORF">HRH59_00280</name>
</gene>
<evidence type="ECO:0000256" key="2">
    <source>
        <dbReference type="ARBA" id="ARBA00023125"/>
    </source>
</evidence>
<keyword evidence="4" id="KW-1133">Transmembrane helix</keyword>
<keyword evidence="4" id="KW-0812">Transmembrane</keyword>
<feature type="transmembrane region" description="Helical" evidence="4">
    <location>
        <begin position="147"/>
        <end position="166"/>
    </location>
</feature>
<dbReference type="Pfam" id="PF00486">
    <property type="entry name" value="Trans_reg_C"/>
    <property type="match status" value="1"/>
</dbReference>
<evidence type="ECO:0000313" key="7">
    <source>
        <dbReference type="Proteomes" id="UP000523161"/>
    </source>
</evidence>
<comment type="similarity">
    <text evidence="1">Belongs to the TolB family.</text>
</comment>
<evidence type="ECO:0000313" key="6">
    <source>
        <dbReference type="EMBL" id="NRQ41010.1"/>
    </source>
</evidence>
<accession>A0A7Y5EG52</accession>
<comment type="caution">
    <text evidence="6">The sequence shown here is derived from an EMBL/GenBank/DDBJ whole genome shotgun (WGS) entry which is preliminary data.</text>
</comment>